<dbReference type="PANTHER" id="PTHR30146:SF109">
    <property type="entry name" value="HTH-TYPE TRANSCRIPTIONAL REGULATOR GALS"/>
    <property type="match status" value="1"/>
</dbReference>
<evidence type="ECO:0000256" key="1">
    <source>
        <dbReference type="ARBA" id="ARBA00023015"/>
    </source>
</evidence>
<dbReference type="SUPFAM" id="SSF53822">
    <property type="entry name" value="Periplasmic binding protein-like I"/>
    <property type="match status" value="1"/>
</dbReference>
<keyword evidence="3" id="KW-0804">Transcription</keyword>
<evidence type="ECO:0000256" key="3">
    <source>
        <dbReference type="ARBA" id="ARBA00023163"/>
    </source>
</evidence>
<dbReference type="PROSITE" id="PS50932">
    <property type="entry name" value="HTH_LACI_2"/>
    <property type="match status" value="1"/>
</dbReference>
<dbReference type="EMBL" id="JAXCLX010000003">
    <property type="protein sequence ID" value="MDY0873999.1"/>
    <property type="molecule type" value="Genomic_DNA"/>
</dbReference>
<evidence type="ECO:0000313" key="5">
    <source>
        <dbReference type="EMBL" id="MDY0873999.1"/>
    </source>
</evidence>
<dbReference type="Proteomes" id="UP001271769">
    <property type="component" value="Unassembled WGS sequence"/>
</dbReference>
<dbReference type="CDD" id="cd06267">
    <property type="entry name" value="PBP1_LacI_sugar_binding-like"/>
    <property type="match status" value="1"/>
</dbReference>
<keyword evidence="6" id="KW-1185">Reference proteome</keyword>
<dbReference type="RefSeq" id="WP_320502466.1">
    <property type="nucleotide sequence ID" value="NZ_JAXCLX010000003.1"/>
</dbReference>
<proteinExistence type="predicted"/>
<organism evidence="5 6">
    <name type="scientific">Dongia rigui</name>
    <dbReference type="NCBI Taxonomy" id="940149"/>
    <lineage>
        <taxon>Bacteria</taxon>
        <taxon>Pseudomonadati</taxon>
        <taxon>Pseudomonadota</taxon>
        <taxon>Alphaproteobacteria</taxon>
        <taxon>Rhodospirillales</taxon>
        <taxon>Dongiaceae</taxon>
        <taxon>Dongia</taxon>
    </lineage>
</organism>
<comment type="caution">
    <text evidence="5">The sequence shown here is derived from an EMBL/GenBank/DDBJ whole genome shotgun (WGS) entry which is preliminary data.</text>
</comment>
<protein>
    <submittedName>
        <fullName evidence="5">LacI family DNA-binding transcriptional regulator</fullName>
    </submittedName>
</protein>
<evidence type="ECO:0000259" key="4">
    <source>
        <dbReference type="PROSITE" id="PS50932"/>
    </source>
</evidence>
<evidence type="ECO:0000256" key="2">
    <source>
        <dbReference type="ARBA" id="ARBA00023125"/>
    </source>
</evidence>
<dbReference type="InterPro" id="IPR010982">
    <property type="entry name" value="Lambda_DNA-bd_dom_sf"/>
</dbReference>
<dbReference type="InterPro" id="IPR000843">
    <property type="entry name" value="HTH_LacI"/>
</dbReference>
<dbReference type="PANTHER" id="PTHR30146">
    <property type="entry name" value="LACI-RELATED TRANSCRIPTIONAL REPRESSOR"/>
    <property type="match status" value="1"/>
</dbReference>
<evidence type="ECO:0000313" key="6">
    <source>
        <dbReference type="Proteomes" id="UP001271769"/>
    </source>
</evidence>
<dbReference type="Gene3D" id="3.40.50.2300">
    <property type="match status" value="2"/>
</dbReference>
<keyword evidence="1" id="KW-0805">Transcription regulation</keyword>
<dbReference type="SMART" id="SM00354">
    <property type="entry name" value="HTH_LACI"/>
    <property type="match status" value="1"/>
</dbReference>
<sequence>MTVTVRDIAREAGVSIGTVSRALKNQPGLAEETRRHVRSVAERLGYDSGKLQRRKLRKLAFLLHRQHNTLANTPFFSAVLHGVEEACRTEGIVPSFLSVGPTDPVADQLRLHDPDALLCAGFFEPELLNVFRDTGKPVALIDHLADGLLSVNPDNQRGGYLATQHLIRAGRKRIAFLSGSLAHYSIRERFRGHRQALFDSGILADPHLEAMVPPGMDVEPGAYIAMQQLLALDRPPDAVFAFNDSAALNAMRAIIEAGLSIPRDIAVVGFDDISQAALAHPPLTTLRIDKEELGRVGVDLVLHGGGDRTLPVELVIRDSTVAQQRISA</sequence>
<dbReference type="Pfam" id="PF13377">
    <property type="entry name" value="Peripla_BP_3"/>
    <property type="match status" value="1"/>
</dbReference>
<dbReference type="Pfam" id="PF00356">
    <property type="entry name" value="LacI"/>
    <property type="match status" value="1"/>
</dbReference>
<dbReference type="SUPFAM" id="SSF47413">
    <property type="entry name" value="lambda repressor-like DNA-binding domains"/>
    <property type="match status" value="1"/>
</dbReference>
<dbReference type="CDD" id="cd01392">
    <property type="entry name" value="HTH_LacI"/>
    <property type="match status" value="1"/>
</dbReference>
<accession>A0ABU5E3F5</accession>
<dbReference type="Gene3D" id="1.10.260.40">
    <property type="entry name" value="lambda repressor-like DNA-binding domains"/>
    <property type="match status" value="1"/>
</dbReference>
<keyword evidence="2 5" id="KW-0238">DNA-binding</keyword>
<dbReference type="GO" id="GO:0003677">
    <property type="term" value="F:DNA binding"/>
    <property type="evidence" value="ECO:0007669"/>
    <property type="project" value="UniProtKB-KW"/>
</dbReference>
<feature type="domain" description="HTH lacI-type" evidence="4">
    <location>
        <begin position="3"/>
        <end position="58"/>
    </location>
</feature>
<dbReference type="InterPro" id="IPR028082">
    <property type="entry name" value="Peripla_BP_I"/>
</dbReference>
<name>A0ABU5E3F5_9PROT</name>
<dbReference type="InterPro" id="IPR046335">
    <property type="entry name" value="LacI/GalR-like_sensor"/>
</dbReference>
<gene>
    <name evidence="5" type="ORF">SMD31_18805</name>
</gene>
<reference evidence="5 6" key="1">
    <citation type="journal article" date="2013" name="Antonie Van Leeuwenhoek">
        <title>Dongia rigui sp. nov., isolated from freshwater of a large wetland in Korea.</title>
        <authorList>
            <person name="Baik K.S."/>
            <person name="Hwang Y.M."/>
            <person name="Choi J.S."/>
            <person name="Kwon J."/>
            <person name="Seong C.N."/>
        </authorList>
    </citation>
    <scope>NUCLEOTIDE SEQUENCE [LARGE SCALE GENOMIC DNA]</scope>
    <source>
        <strain evidence="5 6">04SU4-P</strain>
    </source>
</reference>
<dbReference type="PROSITE" id="PS00356">
    <property type="entry name" value="HTH_LACI_1"/>
    <property type="match status" value="1"/>
</dbReference>